<evidence type="ECO:0000313" key="10">
    <source>
        <dbReference type="Proteomes" id="UP000265725"/>
    </source>
</evidence>
<feature type="transmembrane region" description="Helical" evidence="8">
    <location>
        <begin position="160"/>
        <end position="180"/>
    </location>
</feature>
<keyword evidence="10" id="KW-1185">Reference proteome</keyword>
<feature type="transmembrane region" description="Helical" evidence="8">
    <location>
        <begin position="7"/>
        <end position="36"/>
    </location>
</feature>
<feature type="transmembrane region" description="Helical" evidence="8">
    <location>
        <begin position="42"/>
        <end position="60"/>
    </location>
</feature>
<evidence type="ECO:0000256" key="3">
    <source>
        <dbReference type="ARBA" id="ARBA00022448"/>
    </source>
</evidence>
<reference evidence="10" key="1">
    <citation type="submission" date="2018-09" db="EMBL/GenBank/DDBJ databases">
        <authorList>
            <person name="Zhu H."/>
        </authorList>
    </citation>
    <scope>NUCLEOTIDE SEQUENCE [LARGE SCALE GENOMIC DNA]</scope>
    <source>
        <strain evidence="10">K2R23-3</strain>
    </source>
</reference>
<dbReference type="PANTHER" id="PTHR30269:SF37">
    <property type="entry name" value="MEMBRANE TRANSPORTER PROTEIN"/>
    <property type="match status" value="1"/>
</dbReference>
<evidence type="ECO:0000256" key="5">
    <source>
        <dbReference type="ARBA" id="ARBA00022692"/>
    </source>
</evidence>
<dbReference type="KEGG" id="paek:D3873_00915"/>
<evidence type="ECO:0000256" key="6">
    <source>
        <dbReference type="ARBA" id="ARBA00022989"/>
    </source>
</evidence>
<dbReference type="InterPro" id="IPR002781">
    <property type="entry name" value="TM_pro_TauE-like"/>
</dbReference>
<dbReference type="AlphaFoldDB" id="A0A385YR72"/>
<feature type="transmembrane region" description="Helical" evidence="8">
    <location>
        <begin position="124"/>
        <end position="148"/>
    </location>
</feature>
<evidence type="ECO:0000256" key="1">
    <source>
        <dbReference type="ARBA" id="ARBA00004651"/>
    </source>
</evidence>
<dbReference type="InterPro" id="IPR052017">
    <property type="entry name" value="TSUP"/>
</dbReference>
<dbReference type="Pfam" id="PF01925">
    <property type="entry name" value="TauE"/>
    <property type="match status" value="1"/>
</dbReference>
<dbReference type="Proteomes" id="UP000265725">
    <property type="component" value="Chromosome"/>
</dbReference>
<feature type="transmembrane region" description="Helical" evidence="8">
    <location>
        <begin position="80"/>
        <end position="112"/>
    </location>
</feature>
<dbReference type="OrthoDB" id="7843147at2"/>
<evidence type="ECO:0000313" key="9">
    <source>
        <dbReference type="EMBL" id="AYC28497.1"/>
    </source>
</evidence>
<name>A0A385YR72_9BACL</name>
<dbReference type="RefSeq" id="WP_119882242.1">
    <property type="nucleotide sequence ID" value="NZ_CP032418.1"/>
</dbReference>
<evidence type="ECO:0000256" key="8">
    <source>
        <dbReference type="RuleBase" id="RU363041"/>
    </source>
</evidence>
<protein>
    <recommendedName>
        <fullName evidence="8">Probable membrane transporter protein</fullName>
    </recommendedName>
</protein>
<comment type="subcellular location">
    <subcellularLocation>
        <location evidence="1 8">Cell membrane</location>
        <topology evidence="1 8">Multi-pass membrane protein</topology>
    </subcellularLocation>
</comment>
<accession>A0A385YR72</accession>
<feature type="transmembrane region" description="Helical" evidence="8">
    <location>
        <begin position="216"/>
        <end position="234"/>
    </location>
</feature>
<dbReference type="PANTHER" id="PTHR30269">
    <property type="entry name" value="TRANSMEMBRANE PROTEIN YFCA"/>
    <property type="match status" value="1"/>
</dbReference>
<keyword evidence="4 8" id="KW-1003">Cell membrane</keyword>
<dbReference type="GO" id="GO:0005886">
    <property type="term" value="C:plasma membrane"/>
    <property type="evidence" value="ECO:0007669"/>
    <property type="project" value="UniProtKB-SubCell"/>
</dbReference>
<evidence type="ECO:0000256" key="2">
    <source>
        <dbReference type="ARBA" id="ARBA00009142"/>
    </source>
</evidence>
<keyword evidence="6 8" id="KW-1133">Transmembrane helix</keyword>
<keyword evidence="3" id="KW-0813">Transport</keyword>
<evidence type="ECO:0000256" key="4">
    <source>
        <dbReference type="ARBA" id="ARBA00022475"/>
    </source>
</evidence>
<keyword evidence="7 8" id="KW-0472">Membrane</keyword>
<comment type="similarity">
    <text evidence="2 8">Belongs to the 4-toluene sulfonate uptake permease (TSUP) (TC 2.A.102) family.</text>
</comment>
<organism evidence="9 10">
    <name type="scientific">Paenisporosarcina cavernae</name>
    <dbReference type="NCBI Taxonomy" id="2320858"/>
    <lineage>
        <taxon>Bacteria</taxon>
        <taxon>Bacillati</taxon>
        <taxon>Bacillota</taxon>
        <taxon>Bacilli</taxon>
        <taxon>Bacillales</taxon>
        <taxon>Caryophanaceae</taxon>
        <taxon>Paenisporosarcina</taxon>
    </lineage>
</organism>
<evidence type="ECO:0000256" key="7">
    <source>
        <dbReference type="ARBA" id="ARBA00023136"/>
    </source>
</evidence>
<dbReference type="EMBL" id="CP032418">
    <property type="protein sequence ID" value="AYC28497.1"/>
    <property type="molecule type" value="Genomic_DNA"/>
</dbReference>
<proteinExistence type="inferred from homology"/>
<keyword evidence="5 8" id="KW-0812">Transmembrane</keyword>
<sequence length="240" mass="26224">MEIVGFLLIIFVATLLQTITGFGFSILATPLLLFLISPADAIQVNLILSFVLSLSVWRTLKREMNRDMLKRLIIGSLPGLPIGIVLFLVVNLVVFKLIIGFVLLFVTIFVLSPVTLHPSTKRDVGVGALAGAFTTSIGMPGPPILAYVTGAKMPKEQLRATTLAFYLFIYLVSFVMQAVVSGVHLSVWNHSLLALPVLFLGVVTGQKIFKRIPATVFNRVMYSLLIVTAGMLIFDALSEF</sequence>
<feature type="transmembrane region" description="Helical" evidence="8">
    <location>
        <begin position="186"/>
        <end position="204"/>
    </location>
</feature>
<gene>
    <name evidence="9" type="ORF">D3873_00915</name>
</gene>